<dbReference type="GO" id="GO:0008652">
    <property type="term" value="P:amino acid biosynthetic process"/>
    <property type="evidence" value="ECO:0007669"/>
    <property type="project" value="UniProtKB-KW"/>
</dbReference>
<dbReference type="GO" id="GO:0004765">
    <property type="term" value="F:shikimate kinase activity"/>
    <property type="evidence" value="ECO:0007669"/>
    <property type="project" value="UniProtKB-UniRule"/>
</dbReference>
<keyword evidence="4 7" id="KW-0418">Kinase</keyword>
<dbReference type="HAMAP" id="MF_00109">
    <property type="entry name" value="Shikimate_kinase"/>
    <property type="match status" value="1"/>
</dbReference>
<dbReference type="CDD" id="cd00464">
    <property type="entry name" value="SK"/>
    <property type="match status" value="1"/>
</dbReference>
<comment type="subunit">
    <text evidence="7">Monomer.</text>
</comment>
<keyword evidence="6 7" id="KW-0057">Aromatic amino acid biosynthesis</keyword>
<dbReference type="InterPro" id="IPR027417">
    <property type="entry name" value="P-loop_NTPase"/>
</dbReference>
<feature type="binding site" evidence="7">
    <location>
        <position position="143"/>
    </location>
    <ligand>
        <name>substrate</name>
    </ligand>
</feature>
<dbReference type="Pfam" id="PF01202">
    <property type="entry name" value="SKI"/>
    <property type="match status" value="1"/>
</dbReference>
<dbReference type="InterPro" id="IPR000623">
    <property type="entry name" value="Shikimate_kinase/TSH1"/>
</dbReference>
<protein>
    <recommendedName>
        <fullName evidence="7">Shikimate kinase</fullName>
        <shortName evidence="7">SK</shortName>
        <ecNumber evidence="7">2.7.1.71</ecNumber>
    </recommendedName>
</protein>
<dbReference type="GO" id="GO:0000287">
    <property type="term" value="F:magnesium ion binding"/>
    <property type="evidence" value="ECO:0007669"/>
    <property type="project" value="UniProtKB-UniRule"/>
</dbReference>
<proteinExistence type="inferred from homology"/>
<dbReference type="Gene3D" id="3.40.50.300">
    <property type="entry name" value="P-loop containing nucleotide triphosphate hydrolases"/>
    <property type="match status" value="1"/>
</dbReference>
<comment type="pathway">
    <text evidence="7">Metabolic intermediate biosynthesis; chorismate biosynthesis; chorismate from D-erythrose 4-phosphate and phosphoenolpyruvate: step 5/7.</text>
</comment>
<keyword evidence="5 7" id="KW-0067">ATP-binding</keyword>
<organism evidence="8 9">
    <name type="scientific">Fulvivirga sedimenti</name>
    <dbReference type="NCBI Taxonomy" id="2879465"/>
    <lineage>
        <taxon>Bacteria</taxon>
        <taxon>Pseudomonadati</taxon>
        <taxon>Bacteroidota</taxon>
        <taxon>Cytophagia</taxon>
        <taxon>Cytophagales</taxon>
        <taxon>Fulvivirgaceae</taxon>
        <taxon>Fulvivirga</taxon>
    </lineage>
</organism>
<comment type="function">
    <text evidence="7">Catalyzes the specific phosphorylation of the 3-hydroxyl group of shikimic acid using ATP as a cosubstrate.</text>
</comment>
<name>A0A9X1HUR8_9BACT</name>
<evidence type="ECO:0000313" key="9">
    <source>
        <dbReference type="Proteomes" id="UP001139409"/>
    </source>
</evidence>
<dbReference type="PANTHER" id="PTHR21087">
    <property type="entry name" value="SHIKIMATE KINASE"/>
    <property type="match status" value="1"/>
</dbReference>
<keyword evidence="7" id="KW-0963">Cytoplasm</keyword>
<dbReference type="InterPro" id="IPR031322">
    <property type="entry name" value="Shikimate/glucono_kinase"/>
</dbReference>
<evidence type="ECO:0000313" key="8">
    <source>
        <dbReference type="EMBL" id="MCA6078056.1"/>
    </source>
</evidence>
<feature type="binding site" evidence="7">
    <location>
        <position position="39"/>
    </location>
    <ligand>
        <name>substrate</name>
    </ligand>
</feature>
<dbReference type="PANTHER" id="PTHR21087:SF16">
    <property type="entry name" value="SHIKIMATE KINASE 1, CHLOROPLASTIC"/>
    <property type="match status" value="1"/>
</dbReference>
<feature type="binding site" evidence="7">
    <location>
        <position position="21"/>
    </location>
    <ligand>
        <name>Mg(2+)</name>
        <dbReference type="ChEBI" id="CHEBI:18420"/>
    </ligand>
</feature>
<keyword evidence="1 7" id="KW-0028">Amino-acid biosynthesis</keyword>
<keyword evidence="7" id="KW-0479">Metal-binding</keyword>
<feature type="binding site" evidence="7">
    <location>
        <position position="85"/>
    </location>
    <ligand>
        <name>substrate</name>
    </ligand>
</feature>
<keyword evidence="9" id="KW-1185">Reference proteome</keyword>
<dbReference type="PRINTS" id="PR01100">
    <property type="entry name" value="SHIKIMTKNASE"/>
</dbReference>
<accession>A0A9X1HUR8</accession>
<evidence type="ECO:0000256" key="2">
    <source>
        <dbReference type="ARBA" id="ARBA00022679"/>
    </source>
</evidence>
<dbReference type="Proteomes" id="UP001139409">
    <property type="component" value="Unassembled WGS sequence"/>
</dbReference>
<evidence type="ECO:0000256" key="4">
    <source>
        <dbReference type="ARBA" id="ARBA00022777"/>
    </source>
</evidence>
<comment type="caution">
    <text evidence="7">Lacks conserved residue(s) required for the propagation of feature annotation.</text>
</comment>
<evidence type="ECO:0000256" key="1">
    <source>
        <dbReference type="ARBA" id="ARBA00022605"/>
    </source>
</evidence>
<comment type="similarity">
    <text evidence="7">Belongs to the shikimate kinase family.</text>
</comment>
<comment type="caution">
    <text evidence="8">The sequence shown here is derived from an EMBL/GenBank/DDBJ whole genome shotgun (WGS) entry which is preliminary data.</text>
</comment>
<evidence type="ECO:0000256" key="6">
    <source>
        <dbReference type="ARBA" id="ARBA00023141"/>
    </source>
</evidence>
<feature type="binding site" evidence="7">
    <location>
        <position position="123"/>
    </location>
    <ligand>
        <name>ATP</name>
        <dbReference type="ChEBI" id="CHEBI:30616"/>
    </ligand>
</feature>
<dbReference type="AlphaFoldDB" id="A0A9X1HUR8"/>
<dbReference type="SUPFAM" id="SSF52540">
    <property type="entry name" value="P-loop containing nucleoside triphosphate hydrolases"/>
    <property type="match status" value="1"/>
</dbReference>
<feature type="binding site" evidence="7">
    <location>
        <begin position="17"/>
        <end position="22"/>
    </location>
    <ligand>
        <name>ATP</name>
        <dbReference type="ChEBI" id="CHEBI:30616"/>
    </ligand>
</feature>
<keyword evidence="2 7" id="KW-0808">Transferase</keyword>
<sequence length="172" mass="19636">MSFNPNSDKIFIWGMPGSGKSTFGRKLAEQLSCTYTDMDDWIVAQAGKSIPQIFREQGEDEFRKLEKEALRSICEKTTGVIATGGGAPCFFDNADVMNDAGLTIFLDTPLLTIYNRLRDREGRPLLDNTNDLYGTLKQTFAQRKNWYCEARIHIKSETTDLQKEIDRFFTKQ</sequence>
<dbReference type="EMBL" id="JAIXNE010000005">
    <property type="protein sequence ID" value="MCA6078056.1"/>
    <property type="molecule type" value="Genomic_DNA"/>
</dbReference>
<keyword evidence="7" id="KW-0460">Magnesium</keyword>
<dbReference type="RefSeq" id="WP_225698915.1">
    <property type="nucleotide sequence ID" value="NZ_JAIXNE010000005.1"/>
</dbReference>
<comment type="cofactor">
    <cofactor evidence="7">
        <name>Mg(2+)</name>
        <dbReference type="ChEBI" id="CHEBI:18420"/>
    </cofactor>
    <text evidence="7">Binds 1 Mg(2+) ion per subunit.</text>
</comment>
<dbReference type="EC" id="2.7.1.71" evidence="7"/>
<dbReference type="GO" id="GO:0005524">
    <property type="term" value="F:ATP binding"/>
    <property type="evidence" value="ECO:0007669"/>
    <property type="project" value="UniProtKB-UniRule"/>
</dbReference>
<evidence type="ECO:0000256" key="7">
    <source>
        <dbReference type="HAMAP-Rule" id="MF_00109"/>
    </source>
</evidence>
<evidence type="ECO:0000256" key="3">
    <source>
        <dbReference type="ARBA" id="ARBA00022741"/>
    </source>
</evidence>
<dbReference type="GO" id="GO:0009423">
    <property type="term" value="P:chorismate biosynthetic process"/>
    <property type="evidence" value="ECO:0007669"/>
    <property type="project" value="UniProtKB-UniRule"/>
</dbReference>
<comment type="catalytic activity">
    <reaction evidence="7">
        <text>shikimate + ATP = 3-phosphoshikimate + ADP + H(+)</text>
        <dbReference type="Rhea" id="RHEA:13121"/>
        <dbReference type="ChEBI" id="CHEBI:15378"/>
        <dbReference type="ChEBI" id="CHEBI:30616"/>
        <dbReference type="ChEBI" id="CHEBI:36208"/>
        <dbReference type="ChEBI" id="CHEBI:145989"/>
        <dbReference type="ChEBI" id="CHEBI:456216"/>
        <dbReference type="EC" id="2.7.1.71"/>
    </reaction>
</comment>
<feature type="binding site" evidence="7">
    <location>
        <position position="63"/>
    </location>
    <ligand>
        <name>substrate</name>
    </ligand>
</feature>
<keyword evidence="3 7" id="KW-0547">Nucleotide-binding</keyword>
<evidence type="ECO:0000256" key="5">
    <source>
        <dbReference type="ARBA" id="ARBA00022840"/>
    </source>
</evidence>
<reference evidence="8" key="1">
    <citation type="submission" date="2021-09" db="EMBL/GenBank/DDBJ databases">
        <title>Fulvivirga sp. isolated from coastal sediment.</title>
        <authorList>
            <person name="Yu H."/>
        </authorList>
    </citation>
    <scope>NUCLEOTIDE SEQUENCE</scope>
    <source>
        <strain evidence="8">1062</strain>
    </source>
</reference>
<gene>
    <name evidence="7" type="primary">aroK</name>
    <name evidence="8" type="ORF">LDX50_24490</name>
</gene>
<comment type="subcellular location">
    <subcellularLocation>
        <location evidence="7">Cytoplasm</location>
    </subcellularLocation>
</comment>
<dbReference type="GO" id="GO:0009073">
    <property type="term" value="P:aromatic amino acid family biosynthetic process"/>
    <property type="evidence" value="ECO:0007669"/>
    <property type="project" value="UniProtKB-KW"/>
</dbReference>
<dbReference type="GO" id="GO:0005829">
    <property type="term" value="C:cytosol"/>
    <property type="evidence" value="ECO:0007669"/>
    <property type="project" value="TreeGrafter"/>
</dbReference>